<sequence>MEPAERRQGTFHQQEAVRAQREGEAKETSAQSLYEFHSYRKEVLGFKVTHLGGRMTALVAAKLSRTLWGSRARKPFLFLVSQTLTAPCWTRGLRRGESRRPSEPEATVRASLRTGKMNTDLMPQNLPDNQAGKACKAGVGLQRDEDDILPYEDVEWQDSDLSAEERIFLEEFPILKGELEVGIRKLHTLADHVDTTHRTLTKTSMVANSIAVVSEVMSILGLVLAPAVAGGSLILSAAGRVLGKAGEVTSILTNVLERFHSQEAQAYVGSLVPTRGQEVRRAGAAYVVAAGKVVQNCESTVKDIQRSIRAFQIARANPRLATAAKSLLTTGQVSSRRSRQVQRAFEGTTLVMKTKARLLGTAMAGFSLSVVLASLLKDWKQLKEGTKSELAEELRAQAWELEKKLTEFTQCYESLQQKVRLWFPSWVGLEEGEALTGAYGRQGL</sequence>
<evidence type="ECO:0000313" key="3">
    <source>
        <dbReference type="Proteomes" id="UP000265300"/>
    </source>
</evidence>
<dbReference type="GO" id="GO:0006869">
    <property type="term" value="P:lipid transport"/>
    <property type="evidence" value="ECO:0007669"/>
    <property type="project" value="InterPro"/>
</dbReference>
<dbReference type="InterPro" id="IPR008405">
    <property type="entry name" value="ApoL"/>
</dbReference>
<reference evidence="4" key="1">
    <citation type="submission" date="2025-08" db="UniProtKB">
        <authorList>
            <consortium name="RefSeq"/>
        </authorList>
    </citation>
    <scope>IDENTIFICATION</scope>
</reference>
<dbReference type="Pfam" id="PF05461">
    <property type="entry name" value="ApoL"/>
    <property type="match status" value="1"/>
</dbReference>
<feature type="compositionally biased region" description="Basic and acidic residues" evidence="2">
    <location>
        <begin position="18"/>
        <end position="27"/>
    </location>
</feature>
<dbReference type="PANTHER" id="PTHR14096">
    <property type="entry name" value="APOLIPOPROTEIN L"/>
    <property type="match status" value="1"/>
</dbReference>
<gene>
    <name evidence="4" type="primary">APOL6</name>
</gene>
<dbReference type="PANTHER" id="PTHR14096:SF7">
    <property type="entry name" value="APOLIPOPROTEIN L6"/>
    <property type="match status" value="1"/>
</dbReference>
<dbReference type="RefSeq" id="XP_007456327.1">
    <property type="nucleotide sequence ID" value="XM_007456265.1"/>
</dbReference>
<name>A0A340X8H2_LIPVE</name>
<accession>A0A340X8H2</accession>
<protein>
    <submittedName>
        <fullName evidence="4">Apolipoprotein L6</fullName>
    </submittedName>
</protein>
<dbReference type="GO" id="GO:0016020">
    <property type="term" value="C:membrane"/>
    <property type="evidence" value="ECO:0007669"/>
    <property type="project" value="TreeGrafter"/>
</dbReference>
<dbReference type="GO" id="GO:0042157">
    <property type="term" value="P:lipoprotein metabolic process"/>
    <property type="evidence" value="ECO:0007669"/>
    <property type="project" value="InterPro"/>
</dbReference>
<evidence type="ECO:0000256" key="1">
    <source>
        <dbReference type="ARBA" id="ARBA00010090"/>
    </source>
</evidence>
<dbReference type="STRING" id="118797.A0A340X8H2"/>
<dbReference type="KEGG" id="lve:103079399"/>
<feature type="region of interest" description="Disordered" evidence="2">
    <location>
        <begin position="1"/>
        <end position="27"/>
    </location>
</feature>
<dbReference type="GO" id="GO:0008289">
    <property type="term" value="F:lipid binding"/>
    <property type="evidence" value="ECO:0007669"/>
    <property type="project" value="InterPro"/>
</dbReference>
<dbReference type="InParanoid" id="A0A340X8H2"/>
<dbReference type="FunCoup" id="A0A340X8H2">
    <property type="interactions" value="25"/>
</dbReference>
<organism evidence="3 4">
    <name type="scientific">Lipotes vexillifer</name>
    <name type="common">Yangtze river dolphin</name>
    <dbReference type="NCBI Taxonomy" id="118797"/>
    <lineage>
        <taxon>Eukaryota</taxon>
        <taxon>Metazoa</taxon>
        <taxon>Chordata</taxon>
        <taxon>Craniata</taxon>
        <taxon>Vertebrata</taxon>
        <taxon>Euteleostomi</taxon>
        <taxon>Mammalia</taxon>
        <taxon>Eutheria</taxon>
        <taxon>Laurasiatheria</taxon>
        <taxon>Artiodactyla</taxon>
        <taxon>Whippomorpha</taxon>
        <taxon>Cetacea</taxon>
        <taxon>Odontoceti</taxon>
        <taxon>Lipotidae</taxon>
        <taxon>Lipotes</taxon>
    </lineage>
</organism>
<keyword evidence="3" id="KW-1185">Reference proteome</keyword>
<comment type="similarity">
    <text evidence="1">Belongs to the apolipoprotein L family.</text>
</comment>
<evidence type="ECO:0000313" key="4">
    <source>
        <dbReference type="RefSeq" id="XP_007456327.1"/>
    </source>
</evidence>
<dbReference type="OrthoDB" id="6146578at2759"/>
<dbReference type="AlphaFoldDB" id="A0A340X8H2"/>
<proteinExistence type="inferred from homology"/>
<dbReference type="GO" id="GO:0005576">
    <property type="term" value="C:extracellular region"/>
    <property type="evidence" value="ECO:0007669"/>
    <property type="project" value="InterPro"/>
</dbReference>
<dbReference type="CTD" id="80830"/>
<dbReference type="Proteomes" id="UP000265300">
    <property type="component" value="Unplaced"/>
</dbReference>
<evidence type="ECO:0000256" key="2">
    <source>
        <dbReference type="SAM" id="MobiDB-lite"/>
    </source>
</evidence>
<dbReference type="GeneID" id="103079399"/>